<keyword evidence="3" id="KW-0547">Nucleotide-binding</keyword>
<feature type="region of interest" description="Disordered" evidence="5">
    <location>
        <begin position="284"/>
        <end position="308"/>
    </location>
</feature>
<dbReference type="GO" id="GO:0016887">
    <property type="term" value="F:ATP hydrolysis activity"/>
    <property type="evidence" value="ECO:0007669"/>
    <property type="project" value="InterPro"/>
</dbReference>
<dbReference type="InterPro" id="IPR003593">
    <property type="entry name" value="AAA+_ATPase"/>
</dbReference>
<dbReference type="GO" id="GO:0005524">
    <property type="term" value="F:ATP binding"/>
    <property type="evidence" value="ECO:0007669"/>
    <property type="project" value="UniProtKB-KW"/>
</dbReference>
<dbReference type="AlphaFoldDB" id="A0A6J7IKU5"/>
<protein>
    <submittedName>
        <fullName evidence="7">Unannotated protein</fullName>
    </submittedName>
</protein>
<evidence type="ECO:0000256" key="2">
    <source>
        <dbReference type="ARBA" id="ARBA00022448"/>
    </source>
</evidence>
<evidence type="ECO:0000313" key="7">
    <source>
        <dbReference type="EMBL" id="CAB4930954.1"/>
    </source>
</evidence>
<comment type="similarity">
    <text evidence="1">Belongs to the ABC transporter superfamily.</text>
</comment>
<dbReference type="SMART" id="SM00382">
    <property type="entry name" value="AAA"/>
    <property type="match status" value="1"/>
</dbReference>
<evidence type="ECO:0000256" key="5">
    <source>
        <dbReference type="SAM" id="MobiDB-lite"/>
    </source>
</evidence>
<dbReference type="PROSITE" id="PS50893">
    <property type="entry name" value="ABC_TRANSPORTER_2"/>
    <property type="match status" value="1"/>
</dbReference>
<reference evidence="7" key="1">
    <citation type="submission" date="2020-05" db="EMBL/GenBank/DDBJ databases">
        <authorList>
            <person name="Chiriac C."/>
            <person name="Salcher M."/>
            <person name="Ghai R."/>
            <person name="Kavagutti S V."/>
        </authorList>
    </citation>
    <scope>NUCLEOTIDE SEQUENCE</scope>
</reference>
<evidence type="ECO:0000256" key="3">
    <source>
        <dbReference type="ARBA" id="ARBA00022741"/>
    </source>
</evidence>
<dbReference type="PANTHER" id="PTHR43335">
    <property type="entry name" value="ABC TRANSPORTER, ATP-BINDING PROTEIN"/>
    <property type="match status" value="1"/>
</dbReference>
<keyword evidence="4" id="KW-0067">ATP-binding</keyword>
<feature type="domain" description="ABC transporter" evidence="6">
    <location>
        <begin position="2"/>
        <end position="227"/>
    </location>
</feature>
<proteinExistence type="inferred from homology"/>
<dbReference type="EMBL" id="CAFBMK010000163">
    <property type="protein sequence ID" value="CAB4930954.1"/>
    <property type="molecule type" value="Genomic_DNA"/>
</dbReference>
<organism evidence="7">
    <name type="scientific">freshwater metagenome</name>
    <dbReference type="NCBI Taxonomy" id="449393"/>
    <lineage>
        <taxon>unclassified sequences</taxon>
        <taxon>metagenomes</taxon>
        <taxon>ecological metagenomes</taxon>
    </lineage>
</organism>
<evidence type="ECO:0000259" key="6">
    <source>
        <dbReference type="PROSITE" id="PS50893"/>
    </source>
</evidence>
<dbReference type="Pfam" id="PF00005">
    <property type="entry name" value="ABC_tran"/>
    <property type="match status" value="1"/>
</dbReference>
<keyword evidence="2" id="KW-0813">Transport</keyword>
<sequence>MIDLEGVTVAARPRGRGLDRVTFAVGAGEATALHGAPGAGKTLVVGALLGLVPLQGGSATVLGLRYPELEEPARRVGAVLGPVGATRRTPRGLLGVRAAAIGADGDDVDRVVRDTGLGPAADEPLAGGPAPRRWWTALAAALLGRPQVLVLDGPFEHLDERDGEALAALLGGLVVDGTTVLVATRRLEPLRGLTQQVVLLQDGRVSAKMAAARLAGAGGARDVVVRSAATDVLEQGLRRQHFEVAPAGDDGLRVADASIAAVAEVARAVGAPVDELRRADVDLDRTAGRLTSPAGRPDPAPEAPDPRVGEELRELDGRLGERIDAAEPPPWIVVRGAAPGVGTSTIARLVADVAARSGAPGVVLVTPSPTAAADPVRPTDLGLEDLLQDLPGLDGDAHLRPYLARLESGVDVLRGDPAALRPAALRDLRAIRTIPGGRDATVVLDVGTGDGGEPAPGDRDVLVATASEAGATGPGAGAGSGTVVVLNRADPAARERFAALLGSGRHALVPDEPRLPAALLEAGDPTVAAGALARVATRALWATLVHPEGRAG</sequence>
<dbReference type="PANTHER" id="PTHR43335:SF4">
    <property type="entry name" value="ABC TRANSPORTER, ATP-BINDING PROTEIN"/>
    <property type="match status" value="1"/>
</dbReference>
<dbReference type="InterPro" id="IPR003439">
    <property type="entry name" value="ABC_transporter-like_ATP-bd"/>
</dbReference>
<evidence type="ECO:0000256" key="1">
    <source>
        <dbReference type="ARBA" id="ARBA00005417"/>
    </source>
</evidence>
<name>A0A6J7IKU5_9ZZZZ</name>
<gene>
    <name evidence="7" type="ORF">UFOPK3564_02371</name>
</gene>
<dbReference type="Gene3D" id="3.40.50.300">
    <property type="entry name" value="P-loop containing nucleotide triphosphate hydrolases"/>
    <property type="match status" value="1"/>
</dbReference>
<dbReference type="InterPro" id="IPR027417">
    <property type="entry name" value="P-loop_NTPase"/>
</dbReference>
<dbReference type="SUPFAM" id="SSF52540">
    <property type="entry name" value="P-loop containing nucleoside triphosphate hydrolases"/>
    <property type="match status" value="1"/>
</dbReference>
<accession>A0A6J7IKU5</accession>
<evidence type="ECO:0000256" key="4">
    <source>
        <dbReference type="ARBA" id="ARBA00022840"/>
    </source>
</evidence>